<proteinExistence type="predicted"/>
<evidence type="ECO:0000313" key="2">
    <source>
        <dbReference type="Proteomes" id="UP000037326"/>
    </source>
</evidence>
<dbReference type="GeneID" id="96597544"/>
<protein>
    <submittedName>
        <fullName evidence="1">Uncharacterized protein</fullName>
    </submittedName>
</protein>
<dbReference type="Proteomes" id="UP000037326">
    <property type="component" value="Unassembled WGS sequence"/>
</dbReference>
<evidence type="ECO:0000313" key="1">
    <source>
        <dbReference type="EMBL" id="KMY31480.1"/>
    </source>
</evidence>
<organism evidence="1 2">
    <name type="scientific">Lysinibacillus xylanilyticus</name>
    <dbReference type="NCBI Taxonomy" id="582475"/>
    <lineage>
        <taxon>Bacteria</taxon>
        <taxon>Bacillati</taxon>
        <taxon>Bacillota</taxon>
        <taxon>Bacilli</taxon>
        <taxon>Bacillales</taxon>
        <taxon>Bacillaceae</taxon>
        <taxon>Lysinibacillus</taxon>
    </lineage>
</organism>
<dbReference type="RefSeq" id="WP_049664078.1">
    <property type="nucleotide sequence ID" value="NZ_LFXJ01000005.1"/>
</dbReference>
<reference evidence="2" key="1">
    <citation type="submission" date="2015-07" db="EMBL/GenBank/DDBJ databases">
        <authorList>
            <consortium name="Consortium for Microbial Forensics and Genomics (microFORGE)"/>
            <person name="Knight B.M."/>
            <person name="Roberts D.P."/>
            <person name="Lin D."/>
            <person name="Hari K."/>
            <person name="Fletcher J."/>
            <person name="Melcher U."/>
            <person name="Blagden T."/>
            <person name="Winegar R.A."/>
        </authorList>
    </citation>
    <scope>NUCLEOTIDE SEQUENCE [LARGE SCALE GENOMIC DNA]</scope>
    <source>
        <strain evidence="2">DSM 23493</strain>
    </source>
</reference>
<dbReference type="OrthoDB" id="1918995at2"/>
<sequence>MNRFNHVEIIEHLELHRVWIETIGDQVKKIGVDEIDFCLIYLLIKSEVFSMERLSIKTREILKQSGWTTDRKKDISSQVKYLEDKGYIVFDCVKEALEQFCELKCIYEYNGNLEDFVIEPKVGLGDLDRRHYKRYEVIIGDDLVVIGTAFRDNAVLYMSKVGEVYAIRDDYYIWKIGCGIYEALNNLCEGRELKVIHEEHLEN</sequence>
<accession>A0A0K9FAN0</accession>
<dbReference type="EMBL" id="LFXJ01000005">
    <property type="protein sequence ID" value="KMY31480.1"/>
    <property type="molecule type" value="Genomic_DNA"/>
</dbReference>
<comment type="caution">
    <text evidence="1">The sequence shown here is derived from an EMBL/GenBank/DDBJ whole genome shotgun (WGS) entry which is preliminary data.</text>
</comment>
<dbReference type="InterPro" id="IPR025850">
    <property type="entry name" value="SUKH-3"/>
</dbReference>
<dbReference type="AlphaFoldDB" id="A0A0K9FAN0"/>
<name>A0A0K9FAN0_9BACI</name>
<dbReference type="Pfam" id="PF14433">
    <property type="entry name" value="SUKH-3"/>
    <property type="match status" value="1"/>
</dbReference>
<dbReference type="PATRIC" id="fig|582475.4.peg.298"/>
<gene>
    <name evidence="1" type="ORF">ACZ11_04390</name>
</gene>